<dbReference type="EMBL" id="JBEPTF010000001">
    <property type="protein sequence ID" value="MET4683038.1"/>
    <property type="molecule type" value="Genomic_DNA"/>
</dbReference>
<organism evidence="3 4">
    <name type="scientific">Brevundimonas faecalis</name>
    <dbReference type="NCBI Taxonomy" id="947378"/>
    <lineage>
        <taxon>Bacteria</taxon>
        <taxon>Pseudomonadati</taxon>
        <taxon>Pseudomonadota</taxon>
        <taxon>Alphaproteobacteria</taxon>
        <taxon>Caulobacterales</taxon>
        <taxon>Caulobacteraceae</taxon>
        <taxon>Brevundimonas</taxon>
    </lineage>
</organism>
<comment type="caution">
    <text evidence="3">The sequence shown here is derived from an EMBL/GenBank/DDBJ whole genome shotgun (WGS) entry which is preliminary data.</text>
</comment>
<keyword evidence="4" id="KW-1185">Reference proteome</keyword>
<dbReference type="SUPFAM" id="SSF50156">
    <property type="entry name" value="PDZ domain-like"/>
    <property type="match status" value="1"/>
</dbReference>
<dbReference type="InterPro" id="IPR024191">
    <property type="entry name" value="Peptidase_M61"/>
</dbReference>
<dbReference type="GO" id="GO:0008237">
    <property type="term" value="F:metallopeptidase activity"/>
    <property type="evidence" value="ECO:0007669"/>
    <property type="project" value="UniProtKB-KW"/>
</dbReference>
<dbReference type="Gene3D" id="2.30.42.10">
    <property type="match status" value="1"/>
</dbReference>
<name>A0ABV2RAI1_9CAUL</name>
<dbReference type="InterPro" id="IPR036034">
    <property type="entry name" value="PDZ_sf"/>
</dbReference>
<dbReference type="InterPro" id="IPR007963">
    <property type="entry name" value="Peptidase_M61_catalytic"/>
</dbReference>
<evidence type="ECO:0000259" key="2">
    <source>
        <dbReference type="PROSITE" id="PS50106"/>
    </source>
</evidence>
<accession>A0ABV2RAI1</accession>
<evidence type="ECO:0000256" key="1">
    <source>
        <dbReference type="SAM" id="SignalP"/>
    </source>
</evidence>
<keyword evidence="3" id="KW-0482">Metalloprotease</keyword>
<dbReference type="Proteomes" id="UP001549313">
    <property type="component" value="Unassembled WGS sequence"/>
</dbReference>
<proteinExistence type="predicted"/>
<keyword evidence="1" id="KW-0732">Signal</keyword>
<dbReference type="InterPro" id="IPR040756">
    <property type="entry name" value="Peptidase_M61_N"/>
</dbReference>
<dbReference type="Pfam" id="PF05299">
    <property type="entry name" value="Peptidase_M61"/>
    <property type="match status" value="1"/>
</dbReference>
<dbReference type="Gene3D" id="2.60.40.3650">
    <property type="match status" value="1"/>
</dbReference>
<reference evidence="3 4" key="1">
    <citation type="submission" date="2024-06" db="EMBL/GenBank/DDBJ databases">
        <title>Sorghum-associated microbial communities from plants grown in Nebraska, USA.</title>
        <authorList>
            <person name="Schachtman D."/>
        </authorList>
    </citation>
    <scope>NUCLEOTIDE SEQUENCE [LARGE SCALE GENOMIC DNA]</scope>
    <source>
        <strain evidence="3 4">2814</strain>
    </source>
</reference>
<dbReference type="InterPro" id="IPR027268">
    <property type="entry name" value="Peptidase_M4/M1_CTD_sf"/>
</dbReference>
<protein>
    <submittedName>
        <fullName evidence="3">Metalloprotease with PDZ domain</fullName>
    </submittedName>
</protein>
<gene>
    <name evidence="3" type="ORF">ABIE19_000947</name>
</gene>
<dbReference type="Pfam" id="PF17899">
    <property type="entry name" value="Peptidase_M61_N"/>
    <property type="match status" value="1"/>
</dbReference>
<dbReference type="Gene3D" id="1.10.390.10">
    <property type="entry name" value="Neutral Protease Domain 2"/>
    <property type="match status" value="1"/>
</dbReference>
<keyword evidence="3" id="KW-0378">Hydrolase</keyword>
<keyword evidence="3" id="KW-0645">Protease</keyword>
<dbReference type="InterPro" id="IPR001478">
    <property type="entry name" value="PDZ"/>
</dbReference>
<evidence type="ECO:0000313" key="3">
    <source>
        <dbReference type="EMBL" id="MET4683038.1"/>
    </source>
</evidence>
<feature type="signal peptide" evidence="1">
    <location>
        <begin position="1"/>
        <end position="21"/>
    </location>
</feature>
<evidence type="ECO:0000313" key="4">
    <source>
        <dbReference type="Proteomes" id="UP001549313"/>
    </source>
</evidence>
<sequence length="655" mass="72378">MKPALLASAAALLLISTGAPAFGPAWAKAGVQVGTPALPVALAPVPEARDVAYPGVISLDVDATDIDRRLVQVRQTIPVTQAGPMVLLYPQWLPGNHSPAGPVANVGGLTFTANGQRLEWVRNTANPWAYQIEVPQGVSQVEVAFQWLTPIEGNQGRVVVTPEMLNIQWEKALLYPAGYYSRQITFKPTLKLPAGWNYGAGLDTVSFENGLATFAPITLDHLADSPVFAGQHYRQIDLDPGGRSPVRLNVVADTAKMLEASDEHIQLHRNLVQQADRLFGARHYNHYDFLLAVTDKLGGIGLEHQRSSENSVDPKYFTDREGTLADRDLLGHEYTHSWNGKWRRPADQMTPNLNEPLQNSLLWVYEGQTQYWGLVLTARAGLMSKQQALDVLAMTAASFQNIPGRQWRAMQDTTNDPIISQRRPQPWGSYQRSEDYYREGSLIWLDADTLIRERSGGKQSLDDFAKAFFGVQDGDWNPAPYTFDTVTSTLNGVQANNWSAFLRERLDAVGPASRGPLDGIERGGYRLVFKEQPSGYMGALHKELGRNDFTYSLGFMMNGSNRITSVLWGGPAFEQGLTSGWEVVAVGGRAASADALKEAVTAAKGSTDPIELILKNGDRFKTVRFDYHDGLRYPHLERIEGTPDRLGDILSPRRR</sequence>
<dbReference type="RefSeq" id="WP_354087980.1">
    <property type="nucleotide sequence ID" value="NZ_JBEPTF010000001.1"/>
</dbReference>
<feature type="domain" description="PDZ" evidence="2">
    <location>
        <begin position="541"/>
        <end position="618"/>
    </location>
</feature>
<dbReference type="PROSITE" id="PS50106">
    <property type="entry name" value="PDZ"/>
    <property type="match status" value="1"/>
</dbReference>
<dbReference type="PIRSF" id="PIRSF016493">
    <property type="entry name" value="Glycyl_aminpptds"/>
    <property type="match status" value="1"/>
</dbReference>
<feature type="chain" id="PRO_5046082631" evidence="1">
    <location>
        <begin position="22"/>
        <end position="655"/>
    </location>
</feature>